<dbReference type="GO" id="GO:0016491">
    <property type="term" value="F:oxidoreductase activity"/>
    <property type="evidence" value="ECO:0007669"/>
    <property type="project" value="UniProtKB-KW"/>
</dbReference>
<dbReference type="EMBL" id="CP036278">
    <property type="protein sequence ID" value="QDU54653.1"/>
    <property type="molecule type" value="Genomic_DNA"/>
</dbReference>
<dbReference type="InterPro" id="IPR001989">
    <property type="entry name" value="Radical_activat_CS"/>
</dbReference>
<dbReference type="KEGG" id="amuc:Pan181_08360"/>
<reference evidence="11 12" key="1">
    <citation type="submission" date="2019-02" db="EMBL/GenBank/DDBJ databases">
        <title>Deep-cultivation of Planctomycetes and their phenomic and genomic characterization uncovers novel biology.</title>
        <authorList>
            <person name="Wiegand S."/>
            <person name="Jogler M."/>
            <person name="Boedeker C."/>
            <person name="Pinto D."/>
            <person name="Vollmers J."/>
            <person name="Rivas-Marin E."/>
            <person name="Kohn T."/>
            <person name="Peeters S.H."/>
            <person name="Heuer A."/>
            <person name="Rast P."/>
            <person name="Oberbeckmann S."/>
            <person name="Bunk B."/>
            <person name="Jeske O."/>
            <person name="Meyerdierks A."/>
            <person name="Storesund J.E."/>
            <person name="Kallscheuer N."/>
            <person name="Luecker S."/>
            <person name="Lage O.M."/>
            <person name="Pohl T."/>
            <person name="Merkel B.J."/>
            <person name="Hornburger P."/>
            <person name="Mueller R.-W."/>
            <person name="Bruemmer F."/>
            <person name="Labrenz M."/>
            <person name="Spormann A.M."/>
            <person name="Op den Camp H."/>
            <person name="Overmann J."/>
            <person name="Amann R."/>
            <person name="Jetten M.S.M."/>
            <person name="Mascher T."/>
            <person name="Medema M.H."/>
            <person name="Devos D.P."/>
            <person name="Kaster A.-K."/>
            <person name="Ovreas L."/>
            <person name="Rohde M."/>
            <person name="Galperin M.Y."/>
            <person name="Jogler C."/>
        </authorList>
    </citation>
    <scope>NUCLEOTIDE SEQUENCE [LARGE SCALE GENOMIC DNA]</scope>
    <source>
        <strain evidence="11 12">Pan181</strain>
    </source>
</reference>
<dbReference type="InterPro" id="IPR013785">
    <property type="entry name" value="Aldolase_TIM"/>
</dbReference>
<keyword evidence="12" id="KW-1185">Reference proteome</keyword>
<dbReference type="OrthoDB" id="9782387at2"/>
<dbReference type="Proteomes" id="UP000315750">
    <property type="component" value="Chromosome"/>
</dbReference>
<comment type="similarity">
    <text evidence="2">Belongs to the organic radical-activating enzymes family.</text>
</comment>
<keyword evidence="5" id="KW-0479">Metal-binding</keyword>
<dbReference type="InterPro" id="IPR040074">
    <property type="entry name" value="BssD/PflA/YjjW"/>
</dbReference>
<name>A0A518AIT9_9BACT</name>
<dbReference type="SFLD" id="SFLDS00029">
    <property type="entry name" value="Radical_SAM"/>
    <property type="match status" value="1"/>
</dbReference>
<dbReference type="NCBIfam" id="TIGR02494">
    <property type="entry name" value="PFLE_PFLC"/>
    <property type="match status" value="1"/>
</dbReference>
<feature type="domain" description="Radical SAM core" evidence="10">
    <location>
        <begin position="17"/>
        <end position="294"/>
    </location>
</feature>
<evidence type="ECO:0000259" key="9">
    <source>
        <dbReference type="PROSITE" id="PS51379"/>
    </source>
</evidence>
<feature type="domain" description="4Fe-4S ferredoxin-type" evidence="9">
    <location>
        <begin position="77"/>
        <end position="106"/>
    </location>
</feature>
<evidence type="ECO:0000313" key="12">
    <source>
        <dbReference type="Proteomes" id="UP000315750"/>
    </source>
</evidence>
<evidence type="ECO:0000256" key="2">
    <source>
        <dbReference type="ARBA" id="ARBA00009777"/>
    </source>
</evidence>
<dbReference type="SFLD" id="SFLDG01066">
    <property type="entry name" value="organic_radical-activating_enz"/>
    <property type="match status" value="1"/>
</dbReference>
<keyword evidence="3" id="KW-0004">4Fe-4S</keyword>
<dbReference type="InterPro" id="IPR017896">
    <property type="entry name" value="4Fe4S_Fe-S-bd"/>
</dbReference>
<evidence type="ECO:0000256" key="7">
    <source>
        <dbReference type="ARBA" id="ARBA00023004"/>
    </source>
</evidence>
<organism evidence="11 12">
    <name type="scientific">Aeoliella mucimassa</name>
    <dbReference type="NCBI Taxonomy" id="2527972"/>
    <lineage>
        <taxon>Bacteria</taxon>
        <taxon>Pseudomonadati</taxon>
        <taxon>Planctomycetota</taxon>
        <taxon>Planctomycetia</taxon>
        <taxon>Pirellulales</taxon>
        <taxon>Lacipirellulaceae</taxon>
        <taxon>Aeoliella</taxon>
    </lineage>
</organism>
<evidence type="ECO:0000259" key="10">
    <source>
        <dbReference type="PROSITE" id="PS51918"/>
    </source>
</evidence>
<dbReference type="PROSITE" id="PS00198">
    <property type="entry name" value="4FE4S_FER_1"/>
    <property type="match status" value="1"/>
</dbReference>
<dbReference type="PROSITE" id="PS51918">
    <property type="entry name" value="RADICAL_SAM"/>
    <property type="match status" value="1"/>
</dbReference>
<dbReference type="Pfam" id="PF00037">
    <property type="entry name" value="Fer4"/>
    <property type="match status" value="1"/>
</dbReference>
<evidence type="ECO:0000256" key="1">
    <source>
        <dbReference type="ARBA" id="ARBA00001966"/>
    </source>
</evidence>
<keyword evidence="7" id="KW-0408">Iron</keyword>
<evidence type="ECO:0000256" key="4">
    <source>
        <dbReference type="ARBA" id="ARBA00022691"/>
    </source>
</evidence>
<dbReference type="PROSITE" id="PS51379">
    <property type="entry name" value="4FE4S_FER_2"/>
    <property type="match status" value="2"/>
</dbReference>
<dbReference type="InterPro" id="IPR034457">
    <property type="entry name" value="Organic_radical-activating"/>
</dbReference>
<keyword evidence="8" id="KW-0411">Iron-sulfur</keyword>
<dbReference type="GO" id="GO:0046872">
    <property type="term" value="F:metal ion binding"/>
    <property type="evidence" value="ECO:0007669"/>
    <property type="project" value="UniProtKB-KW"/>
</dbReference>
<dbReference type="PROSITE" id="PS01087">
    <property type="entry name" value="RADICAL_ACTIVATING"/>
    <property type="match status" value="1"/>
</dbReference>
<dbReference type="AlphaFoldDB" id="A0A518AIT9"/>
<dbReference type="GO" id="GO:0051539">
    <property type="term" value="F:4 iron, 4 sulfur cluster binding"/>
    <property type="evidence" value="ECO:0007669"/>
    <property type="project" value="UniProtKB-KW"/>
</dbReference>
<dbReference type="SUPFAM" id="SSF54862">
    <property type="entry name" value="4Fe-4S ferredoxins"/>
    <property type="match status" value="1"/>
</dbReference>
<sequence>MTRLQGNVFNIQRYSVKDGPGIRTTVFLKGCPLRCWWCHNPESQSKGIELAINPAVCVECGGCWGVCPHNEPVAECTGPLADWAHCTQCGECVEVCPTGGRTMMGSLMTVDEVMAAVLKDRLFFEDSGGGITLSGGEPMVQPEFVRGVLAACRQQELRTAIDTCGYCQQDDLLSVAPLADLFLYDLKAMDEQTHREHTGVSNTRILDNLVALGKVHSNIWIRVPIVPGVNDHASELEALARFASTVDGIRRVDLLTYHQLGSHKHERIGKQGSERPEAVPTAEVMQSAAELFRSHGLTEVHVS</sequence>
<dbReference type="PANTHER" id="PTHR30352">
    <property type="entry name" value="PYRUVATE FORMATE-LYASE-ACTIVATING ENZYME"/>
    <property type="match status" value="1"/>
</dbReference>
<keyword evidence="4" id="KW-0949">S-adenosyl-L-methionine</keyword>
<protein>
    <submittedName>
        <fullName evidence="11">Benzylsuccinate synthase activating enzyme</fullName>
        <ecNumber evidence="11">1.97.1.-</ecNumber>
    </submittedName>
</protein>
<dbReference type="Pfam" id="PF04055">
    <property type="entry name" value="Radical_SAM"/>
    <property type="match status" value="1"/>
</dbReference>
<evidence type="ECO:0000256" key="3">
    <source>
        <dbReference type="ARBA" id="ARBA00022485"/>
    </source>
</evidence>
<dbReference type="RefSeq" id="WP_145245598.1">
    <property type="nucleotide sequence ID" value="NZ_CP036278.1"/>
</dbReference>
<dbReference type="PANTHER" id="PTHR30352:SF4">
    <property type="entry name" value="PYRUVATE FORMATE-LYASE 2-ACTIVATING ENZYME"/>
    <property type="match status" value="1"/>
</dbReference>
<dbReference type="InterPro" id="IPR017900">
    <property type="entry name" value="4Fe4S_Fe_S_CS"/>
</dbReference>
<feature type="domain" description="4Fe-4S ferredoxin-type" evidence="9">
    <location>
        <begin position="48"/>
        <end position="70"/>
    </location>
</feature>
<dbReference type="EC" id="1.97.1.-" evidence="11"/>
<keyword evidence="6 11" id="KW-0560">Oxidoreductase</keyword>
<dbReference type="InterPro" id="IPR012839">
    <property type="entry name" value="Organic_radical_activase"/>
</dbReference>
<evidence type="ECO:0000256" key="6">
    <source>
        <dbReference type="ARBA" id="ARBA00023002"/>
    </source>
</evidence>
<dbReference type="Gene3D" id="3.20.20.70">
    <property type="entry name" value="Aldolase class I"/>
    <property type="match status" value="1"/>
</dbReference>
<dbReference type="InterPro" id="IPR058240">
    <property type="entry name" value="rSAM_sf"/>
</dbReference>
<dbReference type="SFLD" id="SFLDG01118">
    <property type="entry name" value="activating_enzymes__group_2"/>
    <property type="match status" value="1"/>
</dbReference>
<accession>A0A518AIT9</accession>
<gene>
    <name evidence="11" type="primary">bssD</name>
    <name evidence="11" type="ORF">Pan181_08360</name>
</gene>
<proteinExistence type="inferred from homology"/>
<evidence type="ECO:0000256" key="5">
    <source>
        <dbReference type="ARBA" id="ARBA00022723"/>
    </source>
</evidence>
<dbReference type="InterPro" id="IPR007197">
    <property type="entry name" value="rSAM"/>
</dbReference>
<evidence type="ECO:0000313" key="11">
    <source>
        <dbReference type="EMBL" id="QDU54653.1"/>
    </source>
</evidence>
<dbReference type="SUPFAM" id="SSF102114">
    <property type="entry name" value="Radical SAM enzymes"/>
    <property type="match status" value="1"/>
</dbReference>
<comment type="cofactor">
    <cofactor evidence="1">
        <name>[4Fe-4S] cluster</name>
        <dbReference type="ChEBI" id="CHEBI:49883"/>
    </cofactor>
</comment>
<dbReference type="PIRSF" id="PIRSF000371">
    <property type="entry name" value="PFL_act_enz"/>
    <property type="match status" value="1"/>
</dbReference>
<evidence type="ECO:0000256" key="8">
    <source>
        <dbReference type="ARBA" id="ARBA00023014"/>
    </source>
</evidence>